<proteinExistence type="predicted"/>
<dbReference type="OrthoDB" id="6020229at2759"/>
<dbReference type="Proteomes" id="UP000606274">
    <property type="component" value="Unassembled WGS sequence"/>
</dbReference>
<comment type="caution">
    <text evidence="2">The sequence shown here is derived from an EMBL/GenBank/DDBJ whole genome shotgun (WGS) entry which is preliminary data.</text>
</comment>
<gene>
    <name evidence="2" type="ORF">HF521_014289</name>
</gene>
<feature type="compositionally biased region" description="Basic and acidic residues" evidence="1">
    <location>
        <begin position="63"/>
        <end position="82"/>
    </location>
</feature>
<reference evidence="2" key="1">
    <citation type="submission" date="2020-08" db="EMBL/GenBank/DDBJ databases">
        <title>Chromosome-level assembly of Southern catfish (Silurus meridionalis) provides insights into visual adaptation to the nocturnal and benthic lifestyles.</title>
        <authorList>
            <person name="Zhang Y."/>
            <person name="Wang D."/>
            <person name="Peng Z."/>
        </authorList>
    </citation>
    <scope>NUCLEOTIDE SEQUENCE</scope>
    <source>
        <strain evidence="2">SWU-2019-XX</strain>
        <tissue evidence="2">Muscle</tissue>
    </source>
</reference>
<evidence type="ECO:0000313" key="2">
    <source>
        <dbReference type="EMBL" id="KAF7688283.1"/>
    </source>
</evidence>
<dbReference type="PANTHER" id="PTHR13447">
    <property type="entry name" value="MITOCHONDRIAL 28S RIBOSOMAL PROTEIN S28"/>
    <property type="match status" value="1"/>
</dbReference>
<sequence>MASLYKVVSGAGRRGARFFLKAEVSPGGRFYSSGDGGASAAGGAEEKHKSGFAAAYELHSELKQQQDTKTHRAHRDGNRSPDDPQSFASLLRHSPLIQMGPAKDKIVLGKVFHVVQDDLYIDFGGKFHCVCKRPQTDGEKYRRGSVVRLRLEDLELTSRFLGANTDTTLLEADATLLGLLEGKEAKEKE</sequence>
<keyword evidence="3" id="KW-1185">Reference proteome</keyword>
<feature type="region of interest" description="Disordered" evidence="1">
    <location>
        <begin position="63"/>
        <end position="87"/>
    </location>
</feature>
<evidence type="ECO:0000313" key="3">
    <source>
        <dbReference type="Proteomes" id="UP000606274"/>
    </source>
</evidence>
<evidence type="ECO:0008006" key="4">
    <source>
        <dbReference type="Google" id="ProtNLM"/>
    </source>
</evidence>
<dbReference type="GO" id="GO:0005763">
    <property type="term" value="C:mitochondrial small ribosomal subunit"/>
    <property type="evidence" value="ECO:0007669"/>
    <property type="project" value="TreeGrafter"/>
</dbReference>
<dbReference type="Pfam" id="PF10246">
    <property type="entry name" value="MRP-S35"/>
    <property type="match status" value="1"/>
</dbReference>
<organism evidence="2 3">
    <name type="scientific">Silurus meridionalis</name>
    <name type="common">Southern catfish</name>
    <name type="synonym">Silurus soldatovi meridionalis</name>
    <dbReference type="NCBI Taxonomy" id="175797"/>
    <lineage>
        <taxon>Eukaryota</taxon>
        <taxon>Metazoa</taxon>
        <taxon>Chordata</taxon>
        <taxon>Craniata</taxon>
        <taxon>Vertebrata</taxon>
        <taxon>Euteleostomi</taxon>
        <taxon>Actinopterygii</taxon>
        <taxon>Neopterygii</taxon>
        <taxon>Teleostei</taxon>
        <taxon>Ostariophysi</taxon>
        <taxon>Siluriformes</taxon>
        <taxon>Siluridae</taxon>
        <taxon>Silurus</taxon>
    </lineage>
</organism>
<dbReference type="PANTHER" id="PTHR13447:SF2">
    <property type="entry name" value="SMALL RIBOSOMAL SUBUNIT PROTEIN BS1M"/>
    <property type="match status" value="1"/>
</dbReference>
<dbReference type="InterPro" id="IPR019375">
    <property type="entry name" value="Ribosomal_bS1m"/>
</dbReference>
<name>A0A8T0A8H7_SILME</name>
<dbReference type="EMBL" id="JABFDY010000026">
    <property type="protein sequence ID" value="KAF7688283.1"/>
    <property type="molecule type" value="Genomic_DNA"/>
</dbReference>
<protein>
    <recommendedName>
        <fullName evidence="4">Mitochondrial ribosomal protein S28</fullName>
    </recommendedName>
</protein>
<dbReference type="AlphaFoldDB" id="A0A8T0A8H7"/>
<evidence type="ECO:0000256" key="1">
    <source>
        <dbReference type="SAM" id="MobiDB-lite"/>
    </source>
</evidence>
<accession>A0A8T0A8H7</accession>